<dbReference type="InterPro" id="IPR053201">
    <property type="entry name" value="Flavunoidine_N-MTase"/>
</dbReference>
<gene>
    <name evidence="2" type="ORF">RDB_LOCUS109957</name>
</gene>
<name>A0A8H3C2W2_9AGAM</name>
<dbReference type="Proteomes" id="UP000663888">
    <property type="component" value="Unassembled WGS sequence"/>
</dbReference>
<organism evidence="2 3">
    <name type="scientific">Rhizoctonia solani</name>
    <dbReference type="NCBI Taxonomy" id="456999"/>
    <lineage>
        <taxon>Eukaryota</taxon>
        <taxon>Fungi</taxon>
        <taxon>Dikarya</taxon>
        <taxon>Basidiomycota</taxon>
        <taxon>Agaricomycotina</taxon>
        <taxon>Agaricomycetes</taxon>
        <taxon>Cantharellales</taxon>
        <taxon>Ceratobasidiaceae</taxon>
        <taxon>Rhizoctonia</taxon>
    </lineage>
</organism>
<dbReference type="SUPFAM" id="SSF82199">
    <property type="entry name" value="SET domain"/>
    <property type="match status" value="1"/>
</dbReference>
<evidence type="ECO:0000313" key="2">
    <source>
        <dbReference type="EMBL" id="CAE6472549.1"/>
    </source>
</evidence>
<evidence type="ECO:0000259" key="1">
    <source>
        <dbReference type="PROSITE" id="PS50280"/>
    </source>
</evidence>
<sequence>MGIEQAHQISELFELDAQPGSFNSGLKSLVAFEKGQIMTRLTGAFKVSVNALSTLHCGMGQDEHLELNSILKYINHSCSPNVVIDLSSEDLSEWHFRALKDIAPGDNLTYFYPSTEWDLIQPFDCWCHEQNCLKRIKGSKYLTRAQVEDRGCVNPHIVKLMERRDAD</sequence>
<reference evidence="2" key="1">
    <citation type="submission" date="2021-01" db="EMBL/GenBank/DDBJ databases">
        <authorList>
            <person name="Kaushik A."/>
        </authorList>
    </citation>
    <scope>NUCLEOTIDE SEQUENCE</scope>
    <source>
        <strain evidence="2">AG4-R118</strain>
    </source>
</reference>
<dbReference type="PANTHER" id="PTHR12350">
    <property type="entry name" value="HISTONE-LYSINE N-METHYLTRANSFERASE-RELATED"/>
    <property type="match status" value="1"/>
</dbReference>
<dbReference type="Gene3D" id="2.170.270.10">
    <property type="entry name" value="SET domain"/>
    <property type="match status" value="1"/>
</dbReference>
<dbReference type="Pfam" id="PF00856">
    <property type="entry name" value="SET"/>
    <property type="match status" value="1"/>
</dbReference>
<dbReference type="PANTHER" id="PTHR12350:SF19">
    <property type="entry name" value="SET DOMAIN-CONTAINING PROTEIN"/>
    <property type="match status" value="1"/>
</dbReference>
<feature type="domain" description="SET" evidence="1">
    <location>
        <begin position="11"/>
        <end position="113"/>
    </location>
</feature>
<accession>A0A8H3C2W2</accession>
<dbReference type="CDD" id="cd08161">
    <property type="entry name" value="SET"/>
    <property type="match status" value="1"/>
</dbReference>
<evidence type="ECO:0000313" key="3">
    <source>
        <dbReference type="Proteomes" id="UP000663888"/>
    </source>
</evidence>
<dbReference type="PROSITE" id="PS50280">
    <property type="entry name" value="SET"/>
    <property type="match status" value="1"/>
</dbReference>
<dbReference type="AlphaFoldDB" id="A0A8H3C2W2"/>
<dbReference type="InterPro" id="IPR001214">
    <property type="entry name" value="SET_dom"/>
</dbReference>
<proteinExistence type="predicted"/>
<dbReference type="InterPro" id="IPR046341">
    <property type="entry name" value="SET_dom_sf"/>
</dbReference>
<comment type="caution">
    <text evidence="2">The sequence shown here is derived from an EMBL/GenBank/DDBJ whole genome shotgun (WGS) entry which is preliminary data.</text>
</comment>
<protein>
    <recommendedName>
        <fullName evidence="1">SET domain-containing protein</fullName>
    </recommendedName>
</protein>
<dbReference type="EMBL" id="CAJMWX010001171">
    <property type="protein sequence ID" value="CAE6472549.1"/>
    <property type="molecule type" value="Genomic_DNA"/>
</dbReference>